<sequence length="220" mass="25162">MREERFDIYDQEMNQLGTATREETHRLGHWHRTFHCWLTHYEGSRQLVRFQQRHADKDTNPGCYDITVAGHLSAGETMQDGVRELEEELGVSAGFQQLVPLGQVREEESGYVNGKLFIDREVSDVFGLLCDIPLMELRLQPEEVAGVYEADIEELLALFKGELEEIAAQGVRLAIAPNSPTGHLRLMSSERSIRADQFVPRDVSYYIDVLQKLRSVSRTL</sequence>
<dbReference type="PANTHER" id="PTHR10885">
    <property type="entry name" value="ISOPENTENYL-DIPHOSPHATE DELTA-ISOMERASE"/>
    <property type="match status" value="1"/>
</dbReference>
<dbReference type="SUPFAM" id="SSF55811">
    <property type="entry name" value="Nudix"/>
    <property type="match status" value="1"/>
</dbReference>
<evidence type="ECO:0000313" key="3">
    <source>
        <dbReference type="Proteomes" id="UP001596989"/>
    </source>
</evidence>
<dbReference type="PANTHER" id="PTHR10885:SF0">
    <property type="entry name" value="ISOPENTENYL-DIPHOSPHATE DELTA-ISOMERASE"/>
    <property type="match status" value="1"/>
</dbReference>
<feature type="domain" description="Nudix hydrolase" evidence="1">
    <location>
        <begin position="29"/>
        <end position="172"/>
    </location>
</feature>
<reference evidence="3" key="1">
    <citation type="journal article" date="2019" name="Int. J. Syst. Evol. Microbiol.">
        <title>The Global Catalogue of Microorganisms (GCM) 10K type strain sequencing project: providing services to taxonomists for standard genome sequencing and annotation.</title>
        <authorList>
            <consortium name="The Broad Institute Genomics Platform"/>
            <consortium name="The Broad Institute Genome Sequencing Center for Infectious Disease"/>
            <person name="Wu L."/>
            <person name="Ma J."/>
        </authorList>
    </citation>
    <scope>NUCLEOTIDE SEQUENCE [LARGE SCALE GENOMIC DNA]</scope>
    <source>
        <strain evidence="3">CCUG 59129</strain>
    </source>
</reference>
<dbReference type="Pfam" id="PF00293">
    <property type="entry name" value="NUDIX"/>
    <property type="match status" value="1"/>
</dbReference>
<evidence type="ECO:0000313" key="2">
    <source>
        <dbReference type="EMBL" id="MFD0959784.1"/>
    </source>
</evidence>
<proteinExistence type="predicted"/>
<comment type="caution">
    <text evidence="2">The sequence shown here is derived from an EMBL/GenBank/DDBJ whole genome shotgun (WGS) entry which is preliminary data.</text>
</comment>
<dbReference type="CDD" id="cd04692">
    <property type="entry name" value="NUDIX_Hydrolase"/>
    <property type="match status" value="1"/>
</dbReference>
<dbReference type="InterPro" id="IPR015797">
    <property type="entry name" value="NUDIX_hydrolase-like_dom_sf"/>
</dbReference>
<keyword evidence="3" id="KW-1185">Reference proteome</keyword>
<dbReference type="PROSITE" id="PS51462">
    <property type="entry name" value="NUDIX"/>
    <property type="match status" value="1"/>
</dbReference>
<name>A0ABW3HQN2_9BACL</name>
<protein>
    <submittedName>
        <fullName evidence="2">NUDIX domain-containing protein</fullName>
    </submittedName>
</protein>
<dbReference type="Gene3D" id="3.90.79.10">
    <property type="entry name" value="Nucleoside Triphosphate Pyrophosphohydrolase"/>
    <property type="match status" value="1"/>
</dbReference>
<dbReference type="RefSeq" id="WP_377564041.1">
    <property type="nucleotide sequence ID" value="NZ_JBHTJZ010000011.1"/>
</dbReference>
<dbReference type="Proteomes" id="UP001596989">
    <property type="component" value="Unassembled WGS sequence"/>
</dbReference>
<gene>
    <name evidence="2" type="ORF">ACFQ2I_10320</name>
</gene>
<dbReference type="EMBL" id="JBHTJZ010000011">
    <property type="protein sequence ID" value="MFD0959784.1"/>
    <property type="molecule type" value="Genomic_DNA"/>
</dbReference>
<dbReference type="InterPro" id="IPR000086">
    <property type="entry name" value="NUDIX_hydrolase_dom"/>
</dbReference>
<organism evidence="2 3">
    <name type="scientific">Paenibacillus chungangensis</name>
    <dbReference type="NCBI Taxonomy" id="696535"/>
    <lineage>
        <taxon>Bacteria</taxon>
        <taxon>Bacillati</taxon>
        <taxon>Bacillota</taxon>
        <taxon>Bacilli</taxon>
        <taxon>Bacillales</taxon>
        <taxon>Paenibacillaceae</taxon>
        <taxon>Paenibacillus</taxon>
    </lineage>
</organism>
<evidence type="ECO:0000259" key="1">
    <source>
        <dbReference type="PROSITE" id="PS51462"/>
    </source>
</evidence>
<accession>A0ABW3HQN2</accession>